<name>A0A317E3H7_9PROT</name>
<dbReference type="SUPFAM" id="SSF51735">
    <property type="entry name" value="NAD(P)-binding Rossmann-fold domains"/>
    <property type="match status" value="1"/>
</dbReference>
<evidence type="ECO:0000313" key="2">
    <source>
        <dbReference type="EMBL" id="PWR21539.1"/>
    </source>
</evidence>
<evidence type="ECO:0000313" key="3">
    <source>
        <dbReference type="Proteomes" id="UP000246077"/>
    </source>
</evidence>
<dbReference type="InterPro" id="IPR001509">
    <property type="entry name" value="Epimerase_deHydtase"/>
</dbReference>
<dbReference type="Gene3D" id="3.40.50.720">
    <property type="entry name" value="NAD(P)-binding Rossmann-like Domain"/>
    <property type="match status" value="1"/>
</dbReference>
<dbReference type="PANTHER" id="PTHR43245">
    <property type="entry name" value="BIFUNCTIONAL POLYMYXIN RESISTANCE PROTEIN ARNA"/>
    <property type="match status" value="1"/>
</dbReference>
<dbReference type="RefSeq" id="WP_109920184.1">
    <property type="nucleotide sequence ID" value="NZ_QGLF01000002.1"/>
</dbReference>
<dbReference type="EMBL" id="QGLF01000002">
    <property type="protein sequence ID" value="PWR21539.1"/>
    <property type="molecule type" value="Genomic_DNA"/>
</dbReference>
<dbReference type="OrthoDB" id="8430253at2"/>
<feature type="domain" description="NAD-dependent epimerase/dehydratase" evidence="1">
    <location>
        <begin position="3"/>
        <end position="220"/>
    </location>
</feature>
<dbReference type="InterPro" id="IPR050177">
    <property type="entry name" value="Lipid_A_modif_metabolic_enz"/>
</dbReference>
<gene>
    <name evidence="2" type="ORF">DKG75_05900</name>
</gene>
<organism evidence="2 3">
    <name type="scientific">Zavarzinia compransoris</name>
    <dbReference type="NCBI Taxonomy" id="1264899"/>
    <lineage>
        <taxon>Bacteria</taxon>
        <taxon>Pseudomonadati</taxon>
        <taxon>Pseudomonadota</taxon>
        <taxon>Alphaproteobacteria</taxon>
        <taxon>Rhodospirillales</taxon>
        <taxon>Zavarziniaceae</taxon>
        <taxon>Zavarzinia</taxon>
    </lineage>
</organism>
<comment type="caution">
    <text evidence="2">The sequence shown here is derived from an EMBL/GenBank/DDBJ whole genome shotgun (WGS) entry which is preliminary data.</text>
</comment>
<protein>
    <submittedName>
        <fullName evidence="2">Epimerase</fullName>
    </submittedName>
</protein>
<dbReference type="Proteomes" id="UP000246077">
    <property type="component" value="Unassembled WGS sequence"/>
</dbReference>
<evidence type="ECO:0000259" key="1">
    <source>
        <dbReference type="Pfam" id="PF01370"/>
    </source>
</evidence>
<dbReference type="AlphaFoldDB" id="A0A317E3H7"/>
<sequence>MKILALGATGAIGGRLIETLGSQEHEICVTTRRARGPAGPVRYIQGNAQDDAFLGRLLEQDWDVIVDFMVYDTASFHRRVDALLGATGQYIFTSSARVFADSSVPLDERSPRLLDVSSDATFLATDEYALTKARQEDILHASGQGNWTIIRPYITFGEGRLQLGTLEKEGWLYRALHGRSIVFCDALVSKWTTMTDGGDVARMIAALVGNPGALGEDFNLTGSKAMTWGDVLSLYLDGIELHLGVRPKIVLQSLENFCRSSHSVPQVTYDRMYDRRFDPAKIGQLFDLSSLTDCLPTLKARLRAQLDSGNFLSPDWRAEGLRDRELGERAALREISGSKPKLRYLYYRYFPRGMARMTRGQ</sequence>
<reference evidence="3" key="1">
    <citation type="submission" date="2018-05" db="EMBL/GenBank/DDBJ databases">
        <title>Zavarzinia sp. HR-AS.</title>
        <authorList>
            <person name="Lee Y."/>
            <person name="Jeon C.O."/>
        </authorList>
    </citation>
    <scope>NUCLEOTIDE SEQUENCE [LARGE SCALE GENOMIC DNA]</scope>
    <source>
        <strain evidence="3">DSM 1231</strain>
    </source>
</reference>
<dbReference type="InterPro" id="IPR036291">
    <property type="entry name" value="NAD(P)-bd_dom_sf"/>
</dbReference>
<proteinExistence type="predicted"/>
<keyword evidence="3" id="KW-1185">Reference proteome</keyword>
<dbReference type="Pfam" id="PF01370">
    <property type="entry name" value="Epimerase"/>
    <property type="match status" value="1"/>
</dbReference>
<accession>A0A317E3H7</accession>